<gene>
    <name evidence="2" type="ORF">BD410DRAFT_679859</name>
</gene>
<dbReference type="OrthoDB" id="5422293at2759"/>
<feature type="chain" id="PRO_5021423738" evidence="1">
    <location>
        <begin position="20"/>
        <end position="120"/>
    </location>
</feature>
<organism evidence="2 3">
    <name type="scientific">Rickenella mellea</name>
    <dbReference type="NCBI Taxonomy" id="50990"/>
    <lineage>
        <taxon>Eukaryota</taxon>
        <taxon>Fungi</taxon>
        <taxon>Dikarya</taxon>
        <taxon>Basidiomycota</taxon>
        <taxon>Agaricomycotina</taxon>
        <taxon>Agaricomycetes</taxon>
        <taxon>Hymenochaetales</taxon>
        <taxon>Rickenellaceae</taxon>
        <taxon>Rickenella</taxon>
    </lineage>
</organism>
<feature type="non-terminal residue" evidence="2">
    <location>
        <position position="120"/>
    </location>
</feature>
<feature type="signal peptide" evidence="1">
    <location>
        <begin position="1"/>
        <end position="19"/>
    </location>
</feature>
<keyword evidence="1" id="KW-0732">Signal</keyword>
<protein>
    <submittedName>
        <fullName evidence="2">Uncharacterized protein</fullName>
    </submittedName>
</protein>
<dbReference type="AlphaFoldDB" id="A0A4Y7QJV7"/>
<reference evidence="2 3" key="1">
    <citation type="submission" date="2018-06" db="EMBL/GenBank/DDBJ databases">
        <title>A transcriptomic atlas of mushroom development highlights an independent origin of complex multicellularity.</title>
        <authorList>
            <consortium name="DOE Joint Genome Institute"/>
            <person name="Krizsan K."/>
            <person name="Almasi E."/>
            <person name="Merenyi Z."/>
            <person name="Sahu N."/>
            <person name="Viragh M."/>
            <person name="Koszo T."/>
            <person name="Mondo S."/>
            <person name="Kiss B."/>
            <person name="Balint B."/>
            <person name="Kues U."/>
            <person name="Barry K."/>
            <person name="Hegedus J.C."/>
            <person name="Henrissat B."/>
            <person name="Johnson J."/>
            <person name="Lipzen A."/>
            <person name="Ohm R."/>
            <person name="Nagy I."/>
            <person name="Pangilinan J."/>
            <person name="Yan J."/>
            <person name="Xiong Y."/>
            <person name="Grigoriev I.V."/>
            <person name="Hibbett D.S."/>
            <person name="Nagy L.G."/>
        </authorList>
    </citation>
    <scope>NUCLEOTIDE SEQUENCE [LARGE SCALE GENOMIC DNA]</scope>
    <source>
        <strain evidence="2 3">SZMC22713</strain>
    </source>
</reference>
<feature type="non-terminal residue" evidence="2">
    <location>
        <position position="1"/>
    </location>
</feature>
<accession>A0A4Y7QJV7</accession>
<evidence type="ECO:0000313" key="3">
    <source>
        <dbReference type="Proteomes" id="UP000294933"/>
    </source>
</evidence>
<proteinExistence type="predicted"/>
<name>A0A4Y7QJV7_9AGAM</name>
<dbReference type="Proteomes" id="UP000294933">
    <property type="component" value="Unassembled WGS sequence"/>
</dbReference>
<sequence length="120" mass="14288">PRPFHTAFFLLRPFPLQFAVPHQLSPFEILARPEIVMEYRCKVLDYALLRGVYLFSFRDTPLRSLYRLYETTCAAEHGEMMLEAAYFWRHQDWRIEDIPDPHDSDPLRYAIIASLVEELV</sequence>
<dbReference type="STRING" id="50990.A0A4Y7QJV7"/>
<evidence type="ECO:0000256" key="1">
    <source>
        <dbReference type="SAM" id="SignalP"/>
    </source>
</evidence>
<keyword evidence="3" id="KW-1185">Reference proteome</keyword>
<dbReference type="VEuPathDB" id="FungiDB:BD410DRAFT_679859"/>
<dbReference type="EMBL" id="ML170158">
    <property type="protein sequence ID" value="TDL27957.1"/>
    <property type="molecule type" value="Genomic_DNA"/>
</dbReference>
<evidence type="ECO:0000313" key="2">
    <source>
        <dbReference type="EMBL" id="TDL27957.1"/>
    </source>
</evidence>